<dbReference type="PROSITE" id="PS00455">
    <property type="entry name" value="AMP_BINDING"/>
    <property type="match status" value="1"/>
</dbReference>
<dbReference type="InterPro" id="IPR042099">
    <property type="entry name" value="ANL_N_sf"/>
</dbReference>
<evidence type="ECO:0000313" key="3">
    <source>
        <dbReference type="EMBL" id="CAK9062880.1"/>
    </source>
</evidence>
<dbReference type="EMBL" id="CAXAMM010028480">
    <property type="protein sequence ID" value="CAK9062880.1"/>
    <property type="molecule type" value="Genomic_DNA"/>
</dbReference>
<sequence>MSFFPDQLECNPGAVADVTACTEAVLKPDFTAFTALALALATGLGAFCLTAVLGFLLRGRLTRPQRTAASPSASVASAVGRRGLQGEEAPFPEVSVLQQFLKQAQLHPEAEVARAVGVSSLSRQDLEAAARSLAQLLQSGNEGEDAIGEGGRQGSLVAIFLEPGPRQVVAILGIWLAGKAWTPLDRQSPFQRVAEMLQLVKPFGLVCDETAFLDASDDSLRVVCADPRDSRGVEWTVWTRAEKMTKSLKSEAVTELKLTADSVAQVIYTSGSTGVPKGVVYSHSRLAHSSHFFGEQCGVGAGTKCLQRTAMIWSVYRHEIYPVLCKGGTIIFHGQPPGAQGQPAGEPLRMAQVIESEAVNLFVTTPTVLELVLDASAGLPSAPLGSLRHVVCMGEALPRRLAQSFYDQVPGACLWNFYGSTETENATFEVPKPTAEPWAAMADTFVPAGRPQPRTSVYLLDPSSTEEVTSGEICFGGVISTGYWNRPDLTSQR</sequence>
<dbReference type="InterPro" id="IPR000873">
    <property type="entry name" value="AMP-dep_synth/lig_dom"/>
</dbReference>
<evidence type="ECO:0000313" key="4">
    <source>
        <dbReference type="Proteomes" id="UP001642464"/>
    </source>
</evidence>
<comment type="caution">
    <text evidence="3">The sequence shown here is derived from an EMBL/GenBank/DDBJ whole genome shotgun (WGS) entry which is preliminary data.</text>
</comment>
<keyword evidence="1" id="KW-0472">Membrane</keyword>
<keyword evidence="1" id="KW-1133">Transmembrane helix</keyword>
<dbReference type="Proteomes" id="UP001642464">
    <property type="component" value="Unassembled WGS sequence"/>
</dbReference>
<keyword evidence="4" id="KW-1185">Reference proteome</keyword>
<dbReference type="PANTHER" id="PTHR45527:SF1">
    <property type="entry name" value="FATTY ACID SYNTHASE"/>
    <property type="match status" value="1"/>
</dbReference>
<dbReference type="Pfam" id="PF00501">
    <property type="entry name" value="AMP-binding"/>
    <property type="match status" value="1"/>
</dbReference>
<feature type="transmembrane region" description="Helical" evidence="1">
    <location>
        <begin position="32"/>
        <end position="57"/>
    </location>
</feature>
<evidence type="ECO:0000256" key="1">
    <source>
        <dbReference type="SAM" id="Phobius"/>
    </source>
</evidence>
<protein>
    <submittedName>
        <fullName evidence="3">Linear gramicidin synthase subunit C</fullName>
    </submittedName>
</protein>
<dbReference type="SUPFAM" id="SSF56801">
    <property type="entry name" value="Acetyl-CoA synthetase-like"/>
    <property type="match status" value="1"/>
</dbReference>
<reference evidence="3 4" key="1">
    <citation type="submission" date="2024-02" db="EMBL/GenBank/DDBJ databases">
        <authorList>
            <person name="Chen Y."/>
            <person name="Shah S."/>
            <person name="Dougan E. K."/>
            <person name="Thang M."/>
            <person name="Chan C."/>
        </authorList>
    </citation>
    <scope>NUCLEOTIDE SEQUENCE [LARGE SCALE GENOMIC DNA]</scope>
</reference>
<evidence type="ECO:0000259" key="2">
    <source>
        <dbReference type="Pfam" id="PF00501"/>
    </source>
</evidence>
<organism evidence="3 4">
    <name type="scientific">Durusdinium trenchii</name>
    <dbReference type="NCBI Taxonomy" id="1381693"/>
    <lineage>
        <taxon>Eukaryota</taxon>
        <taxon>Sar</taxon>
        <taxon>Alveolata</taxon>
        <taxon>Dinophyceae</taxon>
        <taxon>Suessiales</taxon>
        <taxon>Symbiodiniaceae</taxon>
        <taxon>Durusdinium</taxon>
    </lineage>
</organism>
<accession>A0ABP0NGH8</accession>
<dbReference type="Gene3D" id="3.40.50.12780">
    <property type="entry name" value="N-terminal domain of ligase-like"/>
    <property type="match status" value="1"/>
</dbReference>
<feature type="domain" description="AMP-dependent synthetase/ligase" evidence="2">
    <location>
        <begin position="102"/>
        <end position="484"/>
    </location>
</feature>
<gene>
    <name evidence="3" type="ORF">SCF082_LOCUS32676</name>
</gene>
<keyword evidence="1" id="KW-0812">Transmembrane</keyword>
<name>A0ABP0NGH8_9DINO</name>
<dbReference type="PANTHER" id="PTHR45527">
    <property type="entry name" value="NONRIBOSOMAL PEPTIDE SYNTHETASE"/>
    <property type="match status" value="1"/>
</dbReference>
<dbReference type="InterPro" id="IPR020845">
    <property type="entry name" value="AMP-binding_CS"/>
</dbReference>
<feature type="non-terminal residue" evidence="3">
    <location>
        <position position="493"/>
    </location>
</feature>
<proteinExistence type="predicted"/>